<organism evidence="1 2">
    <name type="scientific">Metabacillus mangrovi</name>
    <dbReference type="NCBI Taxonomy" id="1491830"/>
    <lineage>
        <taxon>Bacteria</taxon>
        <taxon>Bacillati</taxon>
        <taxon>Bacillota</taxon>
        <taxon>Bacilli</taxon>
        <taxon>Bacillales</taxon>
        <taxon>Bacillaceae</taxon>
        <taxon>Metabacillus</taxon>
    </lineage>
</organism>
<evidence type="ECO:0008006" key="3">
    <source>
        <dbReference type="Google" id="ProtNLM"/>
    </source>
</evidence>
<evidence type="ECO:0000313" key="1">
    <source>
        <dbReference type="EMBL" id="MTH51848.1"/>
    </source>
</evidence>
<dbReference type="RefSeq" id="WP_155110412.1">
    <property type="nucleotide sequence ID" value="NZ_WMIB01000001.1"/>
</dbReference>
<evidence type="ECO:0000313" key="2">
    <source>
        <dbReference type="Proteomes" id="UP000434639"/>
    </source>
</evidence>
<dbReference type="OrthoDB" id="2361368at2"/>
<reference evidence="1 2" key="1">
    <citation type="journal article" date="2017" name="Int. J. Syst. Evol. Microbiol.">
        <title>Bacillus mangrovi sp. nov., isolated from a sediment sample from a mangrove forest.</title>
        <authorList>
            <person name="Gupta V."/>
            <person name="Singh P.K."/>
            <person name="Korpole S."/>
            <person name="Tanuku N.R.S."/>
            <person name="Pinnaka A.K."/>
        </authorList>
    </citation>
    <scope>NUCLEOTIDE SEQUENCE [LARGE SCALE GENOMIC DNA]</scope>
    <source>
        <strain evidence="1 2">KCTC 33872</strain>
    </source>
</reference>
<dbReference type="Proteomes" id="UP000434639">
    <property type="component" value="Unassembled WGS sequence"/>
</dbReference>
<dbReference type="AlphaFoldDB" id="A0A7X2S275"/>
<proteinExistence type="predicted"/>
<dbReference type="EMBL" id="WMIB01000001">
    <property type="protein sequence ID" value="MTH51848.1"/>
    <property type="molecule type" value="Genomic_DNA"/>
</dbReference>
<gene>
    <name evidence="1" type="ORF">GKZ89_00405</name>
</gene>
<comment type="caution">
    <text evidence="1">The sequence shown here is derived from an EMBL/GenBank/DDBJ whole genome shotgun (WGS) entry which is preliminary data.</text>
</comment>
<keyword evidence="2" id="KW-1185">Reference proteome</keyword>
<sequence length="104" mass="12140">MAFGITKAEIEEWKKKVADGEVALLTHFWKDERFPHSHAVTKAGCRDLGKLAEWGNRFGLDEKWIDRRSSYPHYDLMGAIQIKVLEHYGRNDIIHKFKLKKTAD</sequence>
<name>A0A7X2S275_9BACI</name>
<protein>
    <recommendedName>
        <fullName evidence="3">YneQ</fullName>
    </recommendedName>
</protein>
<accession>A0A7X2S275</accession>